<keyword evidence="3" id="KW-0597">Phosphoprotein</keyword>
<dbReference type="PANTHER" id="PTHR43065">
    <property type="entry name" value="SENSOR HISTIDINE KINASE"/>
    <property type="match status" value="1"/>
</dbReference>
<dbReference type="SUPFAM" id="SSF55874">
    <property type="entry name" value="ATPase domain of HSP90 chaperone/DNA topoisomerase II/histidine kinase"/>
    <property type="match status" value="1"/>
</dbReference>
<dbReference type="InterPro" id="IPR003661">
    <property type="entry name" value="HisK_dim/P_dom"/>
</dbReference>
<evidence type="ECO:0000256" key="6">
    <source>
        <dbReference type="ARBA" id="ARBA00022777"/>
    </source>
</evidence>
<sequence length="429" mass="48359">MTLFTSAVLLAWCLQQQYEEKSANFRILYREVTVKLSQHDAIIPLLPEKQYPQEVQKILPQIISWRRHHYQEPRIPIVKEGQARYWLNFSSLSLLVDLNTLLKAIPEKAAFRHIALRWNNTALYNSGAPEDAGYWRWDKTIASPSQPFVLSAVDGPEWGQLTAKIILFPAIFWALTLYLFRQYQMNKKRRAIADLRASYSELARLNTLGELAAGIVHELNQPLTAALSYNQAALRLIQQDQTSDVPPLLSASVLQIKRIDDLLCQFRQRLTSEHAHYQPINLQTLWRRVLTLLDNEIRQQKVQPASAFATDLPLLNAPPLWVEQILHNLLSNAIQAQKGHTATPWVHLQVSAEAGGITLTLSDGGPGFSPEALQRALMPFYTTRAEGTGLGMTLVDTLVQRLNGNITLGNQTGGGACIQIWLPVTPQET</sequence>
<organism evidence="11 12">
    <name type="scientific">Pseudocitrobacter cyperus</name>
    <dbReference type="NCBI Taxonomy" id="3112843"/>
    <lineage>
        <taxon>Bacteria</taxon>
        <taxon>Pseudomonadati</taxon>
        <taxon>Pseudomonadota</taxon>
        <taxon>Gammaproteobacteria</taxon>
        <taxon>Enterobacterales</taxon>
        <taxon>Enterobacteriaceae</taxon>
        <taxon>Pseudocitrobacter</taxon>
    </lineage>
</organism>
<evidence type="ECO:0000313" key="11">
    <source>
        <dbReference type="EMBL" id="MEO3989196.1"/>
    </source>
</evidence>
<dbReference type="PROSITE" id="PS50109">
    <property type="entry name" value="HIS_KIN"/>
    <property type="match status" value="1"/>
</dbReference>
<keyword evidence="9" id="KW-1133">Transmembrane helix</keyword>
<proteinExistence type="predicted"/>
<keyword evidence="6" id="KW-0418">Kinase</keyword>
<protein>
    <recommendedName>
        <fullName evidence="2">histidine kinase</fullName>
        <ecNumber evidence="2">2.7.13.3</ecNumber>
    </recommendedName>
</protein>
<name>A0ABV0HFC5_9ENTR</name>
<evidence type="ECO:0000256" key="1">
    <source>
        <dbReference type="ARBA" id="ARBA00000085"/>
    </source>
</evidence>
<dbReference type="InterPro" id="IPR003594">
    <property type="entry name" value="HATPase_dom"/>
</dbReference>
<dbReference type="GO" id="GO:0005524">
    <property type="term" value="F:ATP binding"/>
    <property type="evidence" value="ECO:0007669"/>
    <property type="project" value="UniProtKB-KW"/>
</dbReference>
<keyword evidence="5" id="KW-0547">Nucleotide-binding</keyword>
<dbReference type="CDD" id="cd00075">
    <property type="entry name" value="HATPase"/>
    <property type="match status" value="1"/>
</dbReference>
<comment type="caution">
    <text evidence="11">The sequence shown here is derived from an EMBL/GenBank/DDBJ whole genome shotgun (WGS) entry which is preliminary data.</text>
</comment>
<evidence type="ECO:0000256" key="3">
    <source>
        <dbReference type="ARBA" id="ARBA00022553"/>
    </source>
</evidence>
<dbReference type="CDD" id="cd00082">
    <property type="entry name" value="HisKA"/>
    <property type="match status" value="1"/>
</dbReference>
<evidence type="ECO:0000256" key="5">
    <source>
        <dbReference type="ARBA" id="ARBA00022741"/>
    </source>
</evidence>
<dbReference type="InterPro" id="IPR036890">
    <property type="entry name" value="HATPase_C_sf"/>
</dbReference>
<accession>A0ABV0HFC5</accession>
<dbReference type="Gene3D" id="1.10.287.130">
    <property type="match status" value="1"/>
</dbReference>
<evidence type="ECO:0000256" key="4">
    <source>
        <dbReference type="ARBA" id="ARBA00022679"/>
    </source>
</evidence>
<feature type="transmembrane region" description="Helical" evidence="9">
    <location>
        <begin position="161"/>
        <end position="180"/>
    </location>
</feature>
<keyword evidence="9" id="KW-0812">Transmembrane</keyword>
<dbReference type="EMBL" id="JAYMYY010000001">
    <property type="protein sequence ID" value="MEO3989196.1"/>
    <property type="molecule type" value="Genomic_DNA"/>
</dbReference>
<dbReference type="Gene3D" id="3.30.565.10">
    <property type="entry name" value="Histidine kinase-like ATPase, C-terminal domain"/>
    <property type="match status" value="1"/>
</dbReference>
<dbReference type="Pfam" id="PF02518">
    <property type="entry name" value="HATPase_c"/>
    <property type="match status" value="1"/>
</dbReference>
<dbReference type="InterPro" id="IPR004358">
    <property type="entry name" value="Sig_transdc_His_kin-like_C"/>
</dbReference>
<dbReference type="InterPro" id="IPR005467">
    <property type="entry name" value="His_kinase_dom"/>
</dbReference>
<evidence type="ECO:0000256" key="7">
    <source>
        <dbReference type="ARBA" id="ARBA00022840"/>
    </source>
</evidence>
<dbReference type="InterPro" id="IPR036097">
    <property type="entry name" value="HisK_dim/P_sf"/>
</dbReference>
<feature type="domain" description="Histidine kinase" evidence="10">
    <location>
        <begin position="214"/>
        <end position="426"/>
    </location>
</feature>
<comment type="catalytic activity">
    <reaction evidence="1">
        <text>ATP + protein L-histidine = ADP + protein N-phospho-L-histidine.</text>
        <dbReference type="EC" id="2.7.13.3"/>
    </reaction>
</comment>
<reference evidence="11 12" key="1">
    <citation type="submission" date="2024-01" db="EMBL/GenBank/DDBJ databases">
        <title>Pseudocitrobacter sp. Endophytic strain Cyp-38L.</title>
        <authorList>
            <person name="Amer M.A."/>
            <person name="Hamed S.M."/>
        </authorList>
    </citation>
    <scope>NUCLEOTIDE SEQUENCE [LARGE SCALE GENOMIC DNA]</scope>
    <source>
        <strain evidence="11 12">Cyp38S</strain>
    </source>
</reference>
<dbReference type="RefSeq" id="WP_347793704.1">
    <property type="nucleotide sequence ID" value="NZ_JAYMYY010000001.1"/>
</dbReference>
<dbReference type="EC" id="2.7.13.3" evidence="2"/>
<keyword evidence="8" id="KW-0902">Two-component regulatory system</keyword>
<dbReference type="SMART" id="SM00387">
    <property type="entry name" value="HATPase_c"/>
    <property type="match status" value="1"/>
</dbReference>
<gene>
    <name evidence="11" type="ORF">VSR74_05085</name>
</gene>
<dbReference type="Proteomes" id="UP001444146">
    <property type="component" value="Unassembled WGS sequence"/>
</dbReference>
<keyword evidence="12" id="KW-1185">Reference proteome</keyword>
<keyword evidence="4" id="KW-0808">Transferase</keyword>
<evidence type="ECO:0000256" key="2">
    <source>
        <dbReference type="ARBA" id="ARBA00012438"/>
    </source>
</evidence>
<keyword evidence="7 11" id="KW-0067">ATP-binding</keyword>
<evidence type="ECO:0000256" key="8">
    <source>
        <dbReference type="ARBA" id="ARBA00023012"/>
    </source>
</evidence>
<dbReference type="PRINTS" id="PR00344">
    <property type="entry name" value="BCTRLSENSOR"/>
</dbReference>
<evidence type="ECO:0000256" key="9">
    <source>
        <dbReference type="SAM" id="Phobius"/>
    </source>
</evidence>
<dbReference type="PANTHER" id="PTHR43065:SF10">
    <property type="entry name" value="PEROXIDE STRESS-ACTIVATED HISTIDINE KINASE MAK3"/>
    <property type="match status" value="1"/>
</dbReference>
<dbReference type="SUPFAM" id="SSF47384">
    <property type="entry name" value="Homodimeric domain of signal transducing histidine kinase"/>
    <property type="match status" value="1"/>
</dbReference>
<evidence type="ECO:0000313" key="12">
    <source>
        <dbReference type="Proteomes" id="UP001444146"/>
    </source>
</evidence>
<evidence type="ECO:0000259" key="10">
    <source>
        <dbReference type="PROSITE" id="PS50109"/>
    </source>
</evidence>
<keyword evidence="9" id="KW-0472">Membrane</keyword>